<dbReference type="AlphaFoldDB" id="B8C4Q8"/>
<dbReference type="GeneID" id="7446361"/>
<feature type="compositionally biased region" description="Basic and acidic residues" evidence="1">
    <location>
        <begin position="198"/>
        <end position="212"/>
    </location>
</feature>
<sequence>MTHGTDSTANLTPELSPPVDVHTANGVPLVQTAGNSGGGYAMMCDLEEDVKQPAASDDGKQPLTQGSWKKPRSRRKKRPTSHCGALGNDSMRNDDDTSSKQSAGGSQANADFPAKNDGLDIEEDGASGTSCQQQRINILIALKTQMILRFLNELQEVCCNHLNQWRGDMEENDNGEPMEEEVEEKEPHGSDEDEKETPEDNEKMEDTQDLRDTPSISFDAFVASAGSYSRSRKRRSEKQSKVRVMFTGVNVTSKHKQMIEDIGAELVEAIGDAATATHIIVNDGKSYKLRRTPKLMIGISKTNNIISLEWLEQSARNQRVLETEEFLYFGDEEAEERYNFSMKETIQNGITARRERGGVLGGWNVYICNGVAGNNAPSAKELHLIIESAGGRVIKSLSDSYSLNPLKTIIMTSDPSTISQRGEAGVARMTSMGTTTCVPQWLFRVIISQKLPNDDGEEFVASNRGPESSTPGKEDEGSHVSRMVRCNSHELLVSEMSASPLKQRKKRMRSTFDADEILVRGLSDAGSITCTQFTSRDDFLRSEKSDEATVHTLKLWSDYFIELNQVSVSPPSTKAKKGGVRCRRGGRRSVSAMVACTSTASASTELTTSSKKVQPKTAPLSKSLFEDNPQMSKGTLDPSIFFPRPVAICDDANISDPDSIEKPLTLQVDSCHSEKVRGDTQQVFGTLQHVFELHKNFQTIGMVPEQVISQLALRAIEAVSTMHECRVVHNDIGLDSFLVVKRPSLTSADSKSRSDQIRWACRLLHDLSSDDGLVTLLDGLQSYNSRYILPDVPRSKFSCFASDDRQTFTLPRPNLDATTKEAKLKSDSVVLANRIAAHEQEVVSFKKAKEIFLHDNEVEQRTILKREQDVKKREDALLERERAYANEMRRLDKIKANILLREQRLDERESRLESMLRQQDEQFHSSRPMHSASKPPRSSPPMNHPPSRQSSHHADSSVSSSFSNESCSKKATPDVAQSSIRKKRIATMSPTPRQQQIRKSPVPRPSDHICSLQSLIGSPQGRRSESKVSSSTFKKRMFNGSPSESSQSQNSRKRKKVLINFDDSSDDDFR</sequence>
<evidence type="ECO:0000256" key="1">
    <source>
        <dbReference type="SAM" id="MobiDB-lite"/>
    </source>
</evidence>
<evidence type="ECO:0000259" key="2">
    <source>
        <dbReference type="PROSITE" id="PS50172"/>
    </source>
</evidence>
<feature type="domain" description="BRCT" evidence="2">
    <location>
        <begin position="241"/>
        <end position="328"/>
    </location>
</feature>
<dbReference type="STRING" id="35128.B8C4Q8"/>
<dbReference type="eggNOG" id="KOG2043">
    <property type="taxonomic scope" value="Eukaryota"/>
</dbReference>
<protein>
    <recommendedName>
        <fullName evidence="2">BRCT domain-containing protein</fullName>
    </recommendedName>
</protein>
<feature type="compositionally biased region" description="Basic residues" evidence="1">
    <location>
        <begin position="69"/>
        <end position="80"/>
    </location>
</feature>
<feature type="compositionally biased region" description="Polar residues" evidence="1">
    <location>
        <begin position="1"/>
        <end position="13"/>
    </location>
</feature>
<dbReference type="HOGENOM" id="CLU_287798_0_0_1"/>
<organism evidence="3 4">
    <name type="scientific">Thalassiosira pseudonana</name>
    <name type="common">Marine diatom</name>
    <name type="synonym">Cyclotella nana</name>
    <dbReference type="NCBI Taxonomy" id="35128"/>
    <lineage>
        <taxon>Eukaryota</taxon>
        <taxon>Sar</taxon>
        <taxon>Stramenopiles</taxon>
        <taxon>Ochrophyta</taxon>
        <taxon>Bacillariophyta</taxon>
        <taxon>Coscinodiscophyceae</taxon>
        <taxon>Thalassiosirophycidae</taxon>
        <taxon>Thalassiosirales</taxon>
        <taxon>Thalassiosiraceae</taxon>
        <taxon>Thalassiosira</taxon>
    </lineage>
</organism>
<proteinExistence type="predicted"/>
<feature type="region of interest" description="Disordered" evidence="1">
    <location>
        <begin position="456"/>
        <end position="480"/>
    </location>
</feature>
<dbReference type="Gene3D" id="3.40.50.10190">
    <property type="entry name" value="BRCT domain"/>
    <property type="match status" value="1"/>
</dbReference>
<dbReference type="CDD" id="cd17744">
    <property type="entry name" value="BRCT_MDC1_rpt1"/>
    <property type="match status" value="1"/>
</dbReference>
<accession>B8C4Q8</accession>
<feature type="region of interest" description="Disordered" evidence="1">
    <location>
        <begin position="168"/>
        <end position="216"/>
    </location>
</feature>
<keyword evidence="4" id="KW-1185">Reference proteome</keyword>
<feature type="compositionally biased region" description="Low complexity" evidence="1">
    <location>
        <begin position="1041"/>
        <end position="1050"/>
    </location>
</feature>
<feature type="region of interest" description="Disordered" evidence="1">
    <location>
        <begin position="910"/>
        <end position="1070"/>
    </location>
</feature>
<dbReference type="RefSeq" id="XP_002291661.1">
    <property type="nucleotide sequence ID" value="XM_002291625.1"/>
</dbReference>
<feature type="region of interest" description="Disordered" evidence="1">
    <location>
        <begin position="1"/>
        <end position="131"/>
    </location>
</feature>
<dbReference type="PaxDb" id="35128-Thaps6581"/>
<dbReference type="PANTHER" id="PTHR47667">
    <property type="entry name" value="REGULATOR OF TY1 TRANSPOSITION PROTEIN 107"/>
    <property type="match status" value="1"/>
</dbReference>
<dbReference type="PANTHER" id="PTHR47667:SF1">
    <property type="entry name" value="REGULATOR OF TY1 TRANSPOSITION PROTEIN 107"/>
    <property type="match status" value="1"/>
</dbReference>
<dbReference type="InterPro" id="IPR001357">
    <property type="entry name" value="BRCT_dom"/>
</dbReference>
<feature type="compositionally biased region" description="Polar residues" evidence="1">
    <location>
        <begin position="988"/>
        <end position="998"/>
    </location>
</feature>
<dbReference type="InParanoid" id="B8C4Q8"/>
<dbReference type="EMBL" id="CM000643">
    <property type="protein sequence ID" value="EED91768.1"/>
    <property type="molecule type" value="Genomic_DNA"/>
</dbReference>
<reference evidence="3 4" key="1">
    <citation type="journal article" date="2004" name="Science">
        <title>The genome of the diatom Thalassiosira pseudonana: ecology, evolution, and metabolism.</title>
        <authorList>
            <person name="Armbrust E.V."/>
            <person name="Berges J.A."/>
            <person name="Bowler C."/>
            <person name="Green B.R."/>
            <person name="Martinez D."/>
            <person name="Putnam N.H."/>
            <person name="Zhou S."/>
            <person name="Allen A.E."/>
            <person name="Apt K.E."/>
            <person name="Bechner M."/>
            <person name="Brzezinski M.A."/>
            <person name="Chaal B.K."/>
            <person name="Chiovitti A."/>
            <person name="Davis A.K."/>
            <person name="Demarest M.S."/>
            <person name="Detter J.C."/>
            <person name="Glavina T."/>
            <person name="Goodstein D."/>
            <person name="Hadi M.Z."/>
            <person name="Hellsten U."/>
            <person name="Hildebrand M."/>
            <person name="Jenkins B.D."/>
            <person name="Jurka J."/>
            <person name="Kapitonov V.V."/>
            <person name="Kroger N."/>
            <person name="Lau W.W."/>
            <person name="Lane T.W."/>
            <person name="Larimer F.W."/>
            <person name="Lippmeier J.C."/>
            <person name="Lucas S."/>
            <person name="Medina M."/>
            <person name="Montsant A."/>
            <person name="Obornik M."/>
            <person name="Parker M.S."/>
            <person name="Palenik B."/>
            <person name="Pazour G.J."/>
            <person name="Richardson P.M."/>
            <person name="Rynearson T.A."/>
            <person name="Saito M.A."/>
            <person name="Schwartz D.C."/>
            <person name="Thamatrakoln K."/>
            <person name="Valentin K."/>
            <person name="Vardi A."/>
            <person name="Wilkerson F.P."/>
            <person name="Rokhsar D.S."/>
        </authorList>
    </citation>
    <scope>NUCLEOTIDE SEQUENCE [LARGE SCALE GENOMIC DNA]</scope>
    <source>
        <strain evidence="3 4">CCMP1335</strain>
    </source>
</reference>
<evidence type="ECO:0000313" key="4">
    <source>
        <dbReference type="Proteomes" id="UP000001449"/>
    </source>
</evidence>
<dbReference type="InterPro" id="IPR053036">
    <property type="entry name" value="CellCycle_DNARepair_Reg"/>
</dbReference>
<feature type="compositionally biased region" description="Low complexity" evidence="1">
    <location>
        <begin position="956"/>
        <end position="966"/>
    </location>
</feature>
<dbReference type="Proteomes" id="UP000001449">
    <property type="component" value="Chromosome 6"/>
</dbReference>
<dbReference type="Gene3D" id="1.10.510.10">
    <property type="entry name" value="Transferase(Phosphotransferase) domain 1"/>
    <property type="match status" value="1"/>
</dbReference>
<name>B8C4Q8_THAPS</name>
<feature type="domain" description="BRCT" evidence="2">
    <location>
        <begin position="355"/>
        <end position="459"/>
    </location>
</feature>
<dbReference type="SUPFAM" id="SSF52113">
    <property type="entry name" value="BRCT domain"/>
    <property type="match status" value="1"/>
</dbReference>
<dbReference type="KEGG" id="tps:THAPSDRAFT_6581"/>
<feature type="compositionally biased region" description="Polar residues" evidence="1">
    <location>
        <begin position="99"/>
        <end position="109"/>
    </location>
</feature>
<dbReference type="PROSITE" id="PS50172">
    <property type="entry name" value="BRCT"/>
    <property type="match status" value="2"/>
</dbReference>
<dbReference type="SUPFAM" id="SSF56112">
    <property type="entry name" value="Protein kinase-like (PK-like)"/>
    <property type="match status" value="1"/>
</dbReference>
<gene>
    <name evidence="3" type="ORF">THAPSDRAFT_6581</name>
</gene>
<reference evidence="3 4" key="2">
    <citation type="journal article" date="2008" name="Nature">
        <title>The Phaeodactylum genome reveals the evolutionary history of diatom genomes.</title>
        <authorList>
            <person name="Bowler C."/>
            <person name="Allen A.E."/>
            <person name="Badger J.H."/>
            <person name="Grimwood J."/>
            <person name="Jabbari K."/>
            <person name="Kuo A."/>
            <person name="Maheswari U."/>
            <person name="Martens C."/>
            <person name="Maumus F."/>
            <person name="Otillar R.P."/>
            <person name="Rayko E."/>
            <person name="Salamov A."/>
            <person name="Vandepoele K."/>
            <person name="Beszteri B."/>
            <person name="Gruber A."/>
            <person name="Heijde M."/>
            <person name="Katinka M."/>
            <person name="Mock T."/>
            <person name="Valentin K."/>
            <person name="Verret F."/>
            <person name="Berges J.A."/>
            <person name="Brownlee C."/>
            <person name="Cadoret J.P."/>
            <person name="Chiovitti A."/>
            <person name="Choi C.J."/>
            <person name="Coesel S."/>
            <person name="De Martino A."/>
            <person name="Detter J.C."/>
            <person name="Durkin C."/>
            <person name="Falciatore A."/>
            <person name="Fournet J."/>
            <person name="Haruta M."/>
            <person name="Huysman M.J."/>
            <person name="Jenkins B.D."/>
            <person name="Jiroutova K."/>
            <person name="Jorgensen R.E."/>
            <person name="Joubert Y."/>
            <person name="Kaplan A."/>
            <person name="Kroger N."/>
            <person name="Kroth P.G."/>
            <person name="La Roche J."/>
            <person name="Lindquist E."/>
            <person name="Lommer M."/>
            <person name="Martin-Jezequel V."/>
            <person name="Lopez P.J."/>
            <person name="Lucas S."/>
            <person name="Mangogna M."/>
            <person name="McGinnis K."/>
            <person name="Medlin L.K."/>
            <person name="Montsant A."/>
            <person name="Oudot-Le Secq M.P."/>
            <person name="Napoli C."/>
            <person name="Obornik M."/>
            <person name="Parker M.S."/>
            <person name="Petit J.L."/>
            <person name="Porcel B.M."/>
            <person name="Poulsen N."/>
            <person name="Robison M."/>
            <person name="Rychlewski L."/>
            <person name="Rynearson T.A."/>
            <person name="Schmutz J."/>
            <person name="Shapiro H."/>
            <person name="Siaut M."/>
            <person name="Stanley M."/>
            <person name="Sussman M.R."/>
            <person name="Taylor A.R."/>
            <person name="Vardi A."/>
            <person name="von Dassow P."/>
            <person name="Vyverman W."/>
            <person name="Willis A."/>
            <person name="Wyrwicz L.S."/>
            <person name="Rokhsar D.S."/>
            <person name="Weissenbach J."/>
            <person name="Armbrust E.V."/>
            <person name="Green B.R."/>
            <person name="Van de Peer Y."/>
            <person name="Grigoriev I.V."/>
        </authorList>
    </citation>
    <scope>NUCLEOTIDE SEQUENCE [LARGE SCALE GENOMIC DNA]</scope>
    <source>
        <strain evidence="3 4">CCMP1335</strain>
    </source>
</reference>
<dbReference type="Pfam" id="PF16770">
    <property type="entry name" value="RTT107_BRCT_5"/>
    <property type="match status" value="1"/>
</dbReference>
<evidence type="ECO:0000313" key="3">
    <source>
        <dbReference type="EMBL" id="EED91768.1"/>
    </source>
</evidence>
<dbReference type="InterPro" id="IPR036420">
    <property type="entry name" value="BRCT_dom_sf"/>
</dbReference>
<feature type="compositionally biased region" description="Basic and acidic residues" evidence="1">
    <location>
        <begin position="910"/>
        <end position="924"/>
    </location>
</feature>
<feature type="compositionally biased region" description="Acidic residues" evidence="1">
    <location>
        <begin position="170"/>
        <end position="184"/>
    </location>
</feature>
<dbReference type="InterPro" id="IPR011009">
    <property type="entry name" value="Kinase-like_dom_sf"/>
</dbReference>